<sequence>MGSGSAAFPVPFQLLGDAGPGRLSGQYDHLPRVPAERLPDPAHPMPGKPGGDQGFARHGDAGDCGSHGPDETATSGKRDPETPGMDFSRLRPSYRRRLGDGAAPTHAE</sequence>
<protein>
    <submittedName>
        <fullName evidence="2">Uncharacterized protein</fullName>
    </submittedName>
</protein>
<name>A0A0F4YM37_RASE3</name>
<gene>
    <name evidence="2" type="ORF">T310_7121</name>
</gene>
<dbReference type="GeneID" id="25319397"/>
<accession>A0A0F4YM37</accession>
<evidence type="ECO:0000313" key="3">
    <source>
        <dbReference type="Proteomes" id="UP000053958"/>
    </source>
</evidence>
<evidence type="ECO:0000313" key="2">
    <source>
        <dbReference type="EMBL" id="KKA18926.1"/>
    </source>
</evidence>
<feature type="region of interest" description="Disordered" evidence="1">
    <location>
        <begin position="1"/>
        <end position="108"/>
    </location>
</feature>
<organism evidence="2 3">
    <name type="scientific">Rasamsonia emersonii (strain ATCC 16479 / CBS 393.64 / IMI 116815)</name>
    <dbReference type="NCBI Taxonomy" id="1408163"/>
    <lineage>
        <taxon>Eukaryota</taxon>
        <taxon>Fungi</taxon>
        <taxon>Dikarya</taxon>
        <taxon>Ascomycota</taxon>
        <taxon>Pezizomycotina</taxon>
        <taxon>Eurotiomycetes</taxon>
        <taxon>Eurotiomycetidae</taxon>
        <taxon>Eurotiales</taxon>
        <taxon>Trichocomaceae</taxon>
        <taxon>Rasamsonia</taxon>
    </lineage>
</organism>
<evidence type="ECO:0000256" key="1">
    <source>
        <dbReference type="SAM" id="MobiDB-lite"/>
    </source>
</evidence>
<dbReference type="EMBL" id="LASV01000401">
    <property type="protein sequence ID" value="KKA18926.1"/>
    <property type="molecule type" value="Genomic_DNA"/>
</dbReference>
<dbReference type="Proteomes" id="UP000053958">
    <property type="component" value="Unassembled WGS sequence"/>
</dbReference>
<keyword evidence="3" id="KW-1185">Reference proteome</keyword>
<reference evidence="2 3" key="1">
    <citation type="submission" date="2015-04" db="EMBL/GenBank/DDBJ databases">
        <authorList>
            <person name="Heijne W.H."/>
            <person name="Fedorova N.D."/>
            <person name="Nierman W.C."/>
            <person name="Vollebregt A.W."/>
            <person name="Zhao Z."/>
            <person name="Wu L."/>
            <person name="Kumar M."/>
            <person name="Stam H."/>
            <person name="van den Berg M.A."/>
            <person name="Pel H.J."/>
        </authorList>
    </citation>
    <scope>NUCLEOTIDE SEQUENCE [LARGE SCALE GENOMIC DNA]</scope>
    <source>
        <strain evidence="2 3">CBS 393.64</strain>
    </source>
</reference>
<feature type="compositionally biased region" description="Basic and acidic residues" evidence="1">
    <location>
        <begin position="29"/>
        <end position="40"/>
    </location>
</feature>
<dbReference type="RefSeq" id="XP_013325538.1">
    <property type="nucleotide sequence ID" value="XM_013470084.1"/>
</dbReference>
<comment type="caution">
    <text evidence="2">The sequence shown here is derived from an EMBL/GenBank/DDBJ whole genome shotgun (WGS) entry which is preliminary data.</text>
</comment>
<dbReference type="AlphaFoldDB" id="A0A0F4YM37"/>
<proteinExistence type="predicted"/>